<protein>
    <recommendedName>
        <fullName evidence="3">DUF4236 domain-containing protein</fullName>
    </recommendedName>
</protein>
<feature type="compositionally biased region" description="Polar residues" evidence="1">
    <location>
        <begin position="74"/>
        <end position="83"/>
    </location>
</feature>
<dbReference type="Pfam" id="PF14020">
    <property type="entry name" value="DUF4236"/>
    <property type="match status" value="1"/>
</dbReference>
<dbReference type="EMBL" id="NUHO01000062">
    <property type="protein sequence ID" value="PGM92269.1"/>
    <property type="molecule type" value="Genomic_DNA"/>
</dbReference>
<feature type="domain" description="DUF4236" evidence="3">
    <location>
        <begin position="3"/>
        <end position="55"/>
    </location>
</feature>
<reference evidence="4 5" key="1">
    <citation type="submission" date="2017-09" db="EMBL/GenBank/DDBJ databases">
        <title>Large-scale bioinformatics analysis of Bacillus genomes uncovers conserved roles of natural products in bacterial physiology.</title>
        <authorList>
            <consortium name="Agbiome Team Llc"/>
            <person name="Bleich R.M."/>
            <person name="Grubbs K.J."/>
            <person name="Santa Maria K.C."/>
            <person name="Allen S.E."/>
            <person name="Farag S."/>
            <person name="Shank E.A."/>
            <person name="Bowers A."/>
        </authorList>
    </citation>
    <scope>NUCLEOTIDE SEQUENCE [LARGE SCALE GENOMIC DNA]</scope>
    <source>
        <strain evidence="4 5">AFS053130</strain>
    </source>
</reference>
<dbReference type="Proteomes" id="UP000222054">
    <property type="component" value="Unassembled WGS sequence"/>
</dbReference>
<accession>A0A2B9DYY5</accession>
<name>A0A2B9DYY5_BACCE</name>
<keyword evidence="2" id="KW-1133">Transmembrane helix</keyword>
<dbReference type="RefSeq" id="WP_098777529.1">
    <property type="nucleotide sequence ID" value="NZ_NUHO01000062.1"/>
</dbReference>
<organism evidence="4 5">
    <name type="scientific">Bacillus cereus</name>
    <dbReference type="NCBI Taxonomy" id="1396"/>
    <lineage>
        <taxon>Bacteria</taxon>
        <taxon>Bacillati</taxon>
        <taxon>Bacillota</taxon>
        <taxon>Bacilli</taxon>
        <taxon>Bacillales</taxon>
        <taxon>Bacillaceae</taxon>
        <taxon>Bacillus</taxon>
        <taxon>Bacillus cereus group</taxon>
    </lineage>
</organism>
<proteinExistence type="predicted"/>
<evidence type="ECO:0000256" key="2">
    <source>
        <dbReference type="SAM" id="Phobius"/>
    </source>
</evidence>
<sequence>MGFRFRKSIKVAPGVKINVSTKGVGISAGVKGASVSTGPSGTRITTSLPGTGISYEKRIGKKKGSKQKSATTQHVSSPTSDNQVNDKARSLTPKREIQTFTATALRTKDSKTNSVARRFMKPLAIITGICAVLFLVILLVVPALILAAISFICYKNIKVPQAAVCPGCQCENLLIYKEKKITCRKCKSTLLIQK</sequence>
<dbReference type="AlphaFoldDB" id="A0A2B9DYY5"/>
<feature type="region of interest" description="Disordered" evidence="1">
    <location>
        <begin position="29"/>
        <end position="89"/>
    </location>
</feature>
<feature type="transmembrane region" description="Helical" evidence="2">
    <location>
        <begin position="123"/>
        <end position="152"/>
    </location>
</feature>
<evidence type="ECO:0000313" key="4">
    <source>
        <dbReference type="EMBL" id="PGM92269.1"/>
    </source>
</evidence>
<gene>
    <name evidence="4" type="ORF">CN958_15875</name>
</gene>
<keyword evidence="2" id="KW-0812">Transmembrane</keyword>
<keyword evidence="2" id="KW-0472">Membrane</keyword>
<evidence type="ECO:0000256" key="1">
    <source>
        <dbReference type="SAM" id="MobiDB-lite"/>
    </source>
</evidence>
<feature type="compositionally biased region" description="Polar residues" evidence="1">
    <location>
        <begin position="34"/>
        <end position="49"/>
    </location>
</feature>
<comment type="caution">
    <text evidence="4">The sequence shown here is derived from an EMBL/GenBank/DDBJ whole genome shotgun (WGS) entry which is preliminary data.</text>
</comment>
<evidence type="ECO:0000259" key="3">
    <source>
        <dbReference type="Pfam" id="PF14020"/>
    </source>
</evidence>
<evidence type="ECO:0000313" key="5">
    <source>
        <dbReference type="Proteomes" id="UP000222054"/>
    </source>
</evidence>
<dbReference type="InterPro" id="IPR025330">
    <property type="entry name" value="DUF4236"/>
</dbReference>